<dbReference type="EMBL" id="LLXZ01000220">
    <property type="protein sequence ID" value="KRQ94083.1"/>
    <property type="molecule type" value="Genomic_DNA"/>
</dbReference>
<gene>
    <name evidence="1" type="ORF">CQ12_20985</name>
</gene>
<sequence length="86" mass="9632">MQDVLASIPHRVRRFEVDGVDRRNDRRAETAALRHWVRGRRRFGRRSVFEERAAQAMIAGAGLPQAALGDVGAVHHDTFLNADAIS</sequence>
<reference evidence="1 2" key="1">
    <citation type="submission" date="2014-03" db="EMBL/GenBank/DDBJ databases">
        <title>Bradyrhizobium valentinum sp. nov., isolated from effective nodules of Lupinus mariae-josephae, a lupine endemic of basic-lime soils in Eastern Spain.</title>
        <authorList>
            <person name="Duran D."/>
            <person name="Rey L."/>
            <person name="Navarro A."/>
            <person name="Busquets A."/>
            <person name="Imperial J."/>
            <person name="Ruiz-Argueso T."/>
        </authorList>
    </citation>
    <scope>NUCLEOTIDE SEQUENCE [LARGE SCALE GENOMIC DNA]</scope>
    <source>
        <strain evidence="1 2">PAC68</strain>
    </source>
</reference>
<name>A0A0R3KER8_9BRAD</name>
<keyword evidence="2" id="KW-1185">Reference proteome</keyword>
<evidence type="ECO:0000313" key="2">
    <source>
        <dbReference type="Proteomes" id="UP000050863"/>
    </source>
</evidence>
<evidence type="ECO:0000313" key="1">
    <source>
        <dbReference type="EMBL" id="KRQ94083.1"/>
    </source>
</evidence>
<protein>
    <submittedName>
        <fullName evidence="1">Uncharacterized protein</fullName>
    </submittedName>
</protein>
<dbReference type="AlphaFoldDB" id="A0A0R3KER8"/>
<accession>A0A0R3KER8</accession>
<dbReference type="STRING" id="280332.CQ12_20985"/>
<proteinExistence type="predicted"/>
<organism evidence="1 2">
    <name type="scientific">Bradyrhizobium jicamae</name>
    <dbReference type="NCBI Taxonomy" id="280332"/>
    <lineage>
        <taxon>Bacteria</taxon>
        <taxon>Pseudomonadati</taxon>
        <taxon>Pseudomonadota</taxon>
        <taxon>Alphaproteobacteria</taxon>
        <taxon>Hyphomicrobiales</taxon>
        <taxon>Nitrobacteraceae</taxon>
        <taxon>Bradyrhizobium</taxon>
    </lineage>
</organism>
<comment type="caution">
    <text evidence="1">The sequence shown here is derived from an EMBL/GenBank/DDBJ whole genome shotgun (WGS) entry which is preliminary data.</text>
</comment>
<dbReference type="Proteomes" id="UP000050863">
    <property type="component" value="Unassembled WGS sequence"/>
</dbReference>